<dbReference type="CDD" id="cd05466">
    <property type="entry name" value="PBP2_LTTR_substrate"/>
    <property type="match status" value="1"/>
</dbReference>
<dbReference type="PANTHER" id="PTHR30419:SF28">
    <property type="entry name" value="HTH-TYPE TRANSCRIPTIONAL REGULATOR BSDA"/>
    <property type="match status" value="1"/>
</dbReference>
<evidence type="ECO:0000313" key="7">
    <source>
        <dbReference type="Proteomes" id="UP000037749"/>
    </source>
</evidence>
<evidence type="ECO:0000256" key="4">
    <source>
        <dbReference type="ARBA" id="ARBA00023163"/>
    </source>
</evidence>
<dbReference type="PRINTS" id="PR00039">
    <property type="entry name" value="HTHLYSR"/>
</dbReference>
<dbReference type="Gene3D" id="1.10.10.10">
    <property type="entry name" value="Winged helix-like DNA-binding domain superfamily/Winged helix DNA-binding domain"/>
    <property type="match status" value="1"/>
</dbReference>
<dbReference type="InterPro" id="IPR005119">
    <property type="entry name" value="LysR_subst-bd"/>
</dbReference>
<dbReference type="PROSITE" id="PS50931">
    <property type="entry name" value="HTH_LYSR"/>
    <property type="match status" value="1"/>
</dbReference>
<feature type="domain" description="HTH lysR-type" evidence="5">
    <location>
        <begin position="1"/>
        <end position="56"/>
    </location>
</feature>
<evidence type="ECO:0000259" key="5">
    <source>
        <dbReference type="PROSITE" id="PS50931"/>
    </source>
</evidence>
<sequence length="289" mass="32556">MNRFIVLEAVLQNKSFTKAAEQLGYTQSSVSQMMSNLEKEFNMHILKRSRSGVELTPDGEKLYPHIRQALRQYRGLIDTANAINGLQSGTVKIGAITSVSCYWLPDLFKEFKALYPQINFVLNQGDYGTIIDWLKTDQIDFAIMTAEYGEGFNKTIVHNTNMNAFIPVDHPYANADSVPIEALADDPFILVEGGGYSEPLEAFKRSGVTPNVRYKIQDDYTIMAMVEAGLGVSILSELVYRRTDFNIVSKPVEPNVTRPVAIVYKSKDELPIASQHFAKFIIDRKEELK</sequence>
<dbReference type="GO" id="GO:0003677">
    <property type="term" value="F:DNA binding"/>
    <property type="evidence" value="ECO:0007669"/>
    <property type="project" value="UniProtKB-KW"/>
</dbReference>
<dbReference type="PATRIC" id="fig|148814.9.peg.1089"/>
<dbReference type="InterPro" id="IPR036390">
    <property type="entry name" value="WH_DNA-bd_sf"/>
</dbReference>
<evidence type="ECO:0000313" key="6">
    <source>
        <dbReference type="EMBL" id="KOY78796.1"/>
    </source>
</evidence>
<dbReference type="SUPFAM" id="SSF46785">
    <property type="entry name" value="Winged helix' DNA-binding domain"/>
    <property type="match status" value="1"/>
</dbReference>
<dbReference type="SUPFAM" id="SSF53850">
    <property type="entry name" value="Periplasmic binding protein-like II"/>
    <property type="match status" value="1"/>
</dbReference>
<reference evidence="6 7" key="1">
    <citation type="journal article" date="2015" name="Genome Biol. Evol.">
        <title>Functionally Structured Genomes in Lactobacillus kunkeei Colonizing the Honey Crop and Food Products of Honeybees and Stingless Bees.</title>
        <authorList>
            <person name="Tamarit D."/>
            <person name="Ellegaard K.M."/>
            <person name="Wikander J."/>
            <person name="Olofsson T."/>
            <person name="Vasquez A."/>
            <person name="Andersson S.G."/>
        </authorList>
    </citation>
    <scope>NUCLEOTIDE SEQUENCE [LARGE SCALE GENOMIC DNA]</scope>
    <source>
        <strain evidence="6 7">LAla</strain>
    </source>
</reference>
<dbReference type="RefSeq" id="WP_053796828.1">
    <property type="nucleotide sequence ID" value="NZ_JXCZ01000034.1"/>
</dbReference>
<keyword evidence="4" id="KW-0804">Transcription</keyword>
<accession>A0A0M9DEU9</accession>
<keyword evidence="3" id="KW-0238">DNA-binding</keyword>
<dbReference type="Gene3D" id="3.40.190.10">
    <property type="entry name" value="Periplasmic binding protein-like II"/>
    <property type="match status" value="2"/>
</dbReference>
<evidence type="ECO:0000256" key="2">
    <source>
        <dbReference type="ARBA" id="ARBA00023015"/>
    </source>
</evidence>
<evidence type="ECO:0000256" key="3">
    <source>
        <dbReference type="ARBA" id="ARBA00023125"/>
    </source>
</evidence>
<dbReference type="PANTHER" id="PTHR30419">
    <property type="entry name" value="HTH-TYPE TRANSCRIPTIONAL REGULATOR YBHD"/>
    <property type="match status" value="1"/>
</dbReference>
<dbReference type="EMBL" id="JXCZ01000034">
    <property type="protein sequence ID" value="KOY78796.1"/>
    <property type="molecule type" value="Genomic_DNA"/>
</dbReference>
<keyword evidence="2" id="KW-0805">Transcription regulation</keyword>
<dbReference type="FunFam" id="1.10.10.10:FF:000001">
    <property type="entry name" value="LysR family transcriptional regulator"/>
    <property type="match status" value="1"/>
</dbReference>
<dbReference type="InterPro" id="IPR000847">
    <property type="entry name" value="LysR_HTH_N"/>
</dbReference>
<dbReference type="Pfam" id="PF00126">
    <property type="entry name" value="HTH_1"/>
    <property type="match status" value="1"/>
</dbReference>
<proteinExistence type="inferred from homology"/>
<dbReference type="GO" id="GO:0005829">
    <property type="term" value="C:cytosol"/>
    <property type="evidence" value="ECO:0007669"/>
    <property type="project" value="TreeGrafter"/>
</dbReference>
<dbReference type="GO" id="GO:0003700">
    <property type="term" value="F:DNA-binding transcription factor activity"/>
    <property type="evidence" value="ECO:0007669"/>
    <property type="project" value="InterPro"/>
</dbReference>
<name>A0A0M9DEU9_9LACO</name>
<protein>
    <submittedName>
        <fullName evidence="6">LysR family transcriptional regulator</fullName>
    </submittedName>
</protein>
<dbReference type="AlphaFoldDB" id="A0A0M9DEU9"/>
<evidence type="ECO:0000256" key="1">
    <source>
        <dbReference type="ARBA" id="ARBA00009437"/>
    </source>
</evidence>
<dbReference type="InterPro" id="IPR050950">
    <property type="entry name" value="HTH-type_LysR_regulators"/>
</dbReference>
<dbReference type="InterPro" id="IPR036388">
    <property type="entry name" value="WH-like_DNA-bd_sf"/>
</dbReference>
<comment type="caution">
    <text evidence="6">The sequence shown here is derived from an EMBL/GenBank/DDBJ whole genome shotgun (WGS) entry which is preliminary data.</text>
</comment>
<organism evidence="6 7">
    <name type="scientific">Apilactobacillus kunkeei</name>
    <dbReference type="NCBI Taxonomy" id="148814"/>
    <lineage>
        <taxon>Bacteria</taxon>
        <taxon>Bacillati</taxon>
        <taxon>Bacillota</taxon>
        <taxon>Bacilli</taxon>
        <taxon>Lactobacillales</taxon>
        <taxon>Lactobacillaceae</taxon>
        <taxon>Apilactobacillus</taxon>
    </lineage>
</organism>
<comment type="similarity">
    <text evidence="1">Belongs to the LysR transcriptional regulatory family.</text>
</comment>
<gene>
    <name evidence="6" type="ORF">RZ72_03490</name>
</gene>
<dbReference type="Proteomes" id="UP000037749">
    <property type="component" value="Unassembled WGS sequence"/>
</dbReference>
<dbReference type="Pfam" id="PF03466">
    <property type="entry name" value="LysR_substrate"/>
    <property type="match status" value="1"/>
</dbReference>